<dbReference type="RefSeq" id="XP_017993137.1">
    <property type="nucleotide sequence ID" value="XM_018136630.1"/>
</dbReference>
<keyword evidence="3" id="KW-1185">Reference proteome</keyword>
<dbReference type="Pfam" id="PF10444">
    <property type="entry name" value="Nbl1_Borealin_N"/>
    <property type="match status" value="1"/>
</dbReference>
<comment type="caution">
    <text evidence="2">The sequence shown here is derived from an EMBL/GenBank/DDBJ whole genome shotgun (WGS) entry which is preliminary data.</text>
</comment>
<dbReference type="GeneID" id="28728505"/>
<accession>A0A0M9VQL8</accession>
<evidence type="ECO:0000313" key="3">
    <source>
        <dbReference type="Proteomes" id="UP000037751"/>
    </source>
</evidence>
<dbReference type="Proteomes" id="UP000037751">
    <property type="component" value="Unassembled WGS sequence"/>
</dbReference>
<gene>
    <name evidence="2" type="ORF">Malapachy_2138</name>
</gene>
<evidence type="ECO:0000259" key="1">
    <source>
        <dbReference type="Pfam" id="PF10444"/>
    </source>
</evidence>
<sequence length="76" mass="8923">MGRKRTRTTRTSRKLTEAQIQEVLENFDLECEKQIARVERSAYRYLEAAKAQMDARIHKIPPDVRHITLQDHGVFA</sequence>
<dbReference type="AlphaFoldDB" id="A0A0M9VQL8"/>
<organism evidence="2 3">
    <name type="scientific">Malassezia pachydermatis</name>
    <dbReference type="NCBI Taxonomy" id="77020"/>
    <lineage>
        <taxon>Eukaryota</taxon>
        <taxon>Fungi</taxon>
        <taxon>Dikarya</taxon>
        <taxon>Basidiomycota</taxon>
        <taxon>Ustilaginomycotina</taxon>
        <taxon>Malasseziomycetes</taxon>
        <taxon>Malasseziales</taxon>
        <taxon>Malasseziaceae</taxon>
        <taxon>Malassezia</taxon>
    </lineage>
</organism>
<dbReference type="EMBL" id="LGAV01000002">
    <property type="protein sequence ID" value="KOS15505.1"/>
    <property type="molecule type" value="Genomic_DNA"/>
</dbReference>
<dbReference type="VEuPathDB" id="FungiDB:Malapachy_2138"/>
<dbReference type="OrthoDB" id="3347790at2759"/>
<reference evidence="2 3" key="1">
    <citation type="submission" date="2015-07" db="EMBL/GenBank/DDBJ databases">
        <title>Draft Genome Sequence of Malassezia furfur CBS1878 and Malassezia pachydermatis CBS1879.</title>
        <authorList>
            <person name="Triana S."/>
            <person name="Ohm R."/>
            <person name="Gonzalez A."/>
            <person name="DeCock H."/>
            <person name="Restrepo S."/>
            <person name="Celis A."/>
        </authorList>
    </citation>
    <scope>NUCLEOTIDE SEQUENCE [LARGE SCALE GENOMIC DNA]</scope>
    <source>
        <strain evidence="2 3">CBS 1879</strain>
    </source>
</reference>
<protein>
    <recommendedName>
        <fullName evidence="1">Borealin N-terminal domain-containing protein</fullName>
    </recommendedName>
</protein>
<evidence type="ECO:0000313" key="2">
    <source>
        <dbReference type="EMBL" id="KOS15505.1"/>
    </source>
</evidence>
<name>A0A0M9VQL8_9BASI</name>
<proteinExistence type="predicted"/>
<feature type="domain" description="Borealin N-terminal" evidence="1">
    <location>
        <begin position="19"/>
        <end position="71"/>
    </location>
</feature>
<dbReference type="Gene3D" id="6.10.250.1900">
    <property type="match status" value="1"/>
</dbReference>
<dbReference type="InterPro" id="IPR018851">
    <property type="entry name" value="Borealin_N"/>
</dbReference>